<name>A0A0E0A825_9ORYZ</name>
<organism evidence="2">
    <name type="scientific">Oryza glumipatula</name>
    <dbReference type="NCBI Taxonomy" id="40148"/>
    <lineage>
        <taxon>Eukaryota</taxon>
        <taxon>Viridiplantae</taxon>
        <taxon>Streptophyta</taxon>
        <taxon>Embryophyta</taxon>
        <taxon>Tracheophyta</taxon>
        <taxon>Spermatophyta</taxon>
        <taxon>Magnoliopsida</taxon>
        <taxon>Liliopsida</taxon>
        <taxon>Poales</taxon>
        <taxon>Poaceae</taxon>
        <taxon>BOP clade</taxon>
        <taxon>Oryzoideae</taxon>
        <taxon>Oryzeae</taxon>
        <taxon>Oryzinae</taxon>
        <taxon>Oryza</taxon>
    </lineage>
</organism>
<proteinExistence type="predicted"/>
<feature type="compositionally biased region" description="Basic and acidic residues" evidence="1">
    <location>
        <begin position="55"/>
        <end position="68"/>
    </location>
</feature>
<reference evidence="2" key="1">
    <citation type="submission" date="2015-04" db="UniProtKB">
        <authorList>
            <consortium name="EnsemblPlants"/>
        </authorList>
    </citation>
    <scope>IDENTIFICATION</scope>
</reference>
<keyword evidence="3" id="KW-1185">Reference proteome</keyword>
<dbReference type="AlphaFoldDB" id="A0A0E0A825"/>
<dbReference type="Gramene" id="OGLUM06G11480.1">
    <property type="protein sequence ID" value="OGLUM06G11480.1"/>
    <property type="gene ID" value="OGLUM06G11480"/>
</dbReference>
<feature type="compositionally biased region" description="Low complexity" evidence="1">
    <location>
        <begin position="197"/>
        <end position="207"/>
    </location>
</feature>
<feature type="region of interest" description="Disordered" evidence="1">
    <location>
        <begin position="29"/>
        <end position="68"/>
    </location>
</feature>
<evidence type="ECO:0000313" key="3">
    <source>
        <dbReference type="Proteomes" id="UP000026961"/>
    </source>
</evidence>
<protein>
    <submittedName>
        <fullName evidence="2">Uncharacterized protein</fullName>
    </submittedName>
</protein>
<feature type="compositionally biased region" description="Basic and acidic residues" evidence="1">
    <location>
        <begin position="118"/>
        <end position="132"/>
    </location>
</feature>
<dbReference type="HOGENOM" id="CLU_977875_0_0_1"/>
<dbReference type="Proteomes" id="UP000026961">
    <property type="component" value="Chromosome 6"/>
</dbReference>
<evidence type="ECO:0000256" key="1">
    <source>
        <dbReference type="SAM" id="MobiDB-lite"/>
    </source>
</evidence>
<feature type="compositionally biased region" description="Basic and acidic residues" evidence="1">
    <location>
        <begin position="157"/>
        <end position="166"/>
    </location>
</feature>
<feature type="compositionally biased region" description="Basic residues" evidence="1">
    <location>
        <begin position="272"/>
        <end position="285"/>
    </location>
</feature>
<feature type="compositionally biased region" description="Basic residues" evidence="1">
    <location>
        <begin position="237"/>
        <end position="253"/>
    </location>
</feature>
<feature type="region of interest" description="Disordered" evidence="1">
    <location>
        <begin position="109"/>
        <end position="285"/>
    </location>
</feature>
<reference evidence="2" key="2">
    <citation type="submission" date="2018-05" db="EMBL/GenBank/DDBJ databases">
        <title>OgluRS3 (Oryza glumaepatula Reference Sequence Version 3).</title>
        <authorList>
            <person name="Zhang J."/>
            <person name="Kudrna D."/>
            <person name="Lee S."/>
            <person name="Talag J."/>
            <person name="Welchert J."/>
            <person name="Wing R.A."/>
        </authorList>
    </citation>
    <scope>NUCLEOTIDE SEQUENCE [LARGE SCALE GENOMIC DNA]</scope>
</reference>
<evidence type="ECO:0000313" key="2">
    <source>
        <dbReference type="EnsemblPlants" id="OGLUM06G11480.1"/>
    </source>
</evidence>
<sequence length="285" mass="32209">MQQVHIDTGHLKHRRDPRALTTDRLNHEHGRTLLLNYRKAPRPGGGGQKKGGAQRSERSHGRHEEDVRAEVRGNKDHVVFHDSSEELRLLQDISYDCSNHHQLYHQCREGDTGVSRRATKERWREEGRKGCGEGEEGNGGGAGFNSYRRRVAGGRETAQRGTEKGGGHQGRRKGWLQGRPPQMPATGRGGRRPDSPTPSESPGGPTTKADWRRYAATRTSTIRCPRTGARTTARVCRLARLRKPPLRRPRRLTSRQTPQRSPPATPPPLRAAPRHRRRRRTAQIR</sequence>
<feature type="compositionally biased region" description="Pro residues" evidence="1">
    <location>
        <begin position="260"/>
        <end position="270"/>
    </location>
</feature>
<accession>A0A0E0A825</accession>
<dbReference type="EnsemblPlants" id="OGLUM06G11480.1">
    <property type="protein sequence ID" value="OGLUM06G11480.1"/>
    <property type="gene ID" value="OGLUM06G11480"/>
</dbReference>